<feature type="transmembrane region" description="Helical" evidence="6">
    <location>
        <begin position="46"/>
        <end position="64"/>
    </location>
</feature>
<dbReference type="OrthoDB" id="2666802at2"/>
<proteinExistence type="inferred from homology"/>
<dbReference type="RefSeq" id="WP_036177825.1">
    <property type="nucleotide sequence ID" value="NZ_AVCZ01000027.1"/>
</dbReference>
<dbReference type="AlphaFoldDB" id="A0A0A3J2S7"/>
<evidence type="ECO:0000256" key="5">
    <source>
        <dbReference type="ARBA" id="ARBA00023136"/>
    </source>
</evidence>
<dbReference type="Pfam" id="PF04138">
    <property type="entry name" value="GtrA_DPMS_TM"/>
    <property type="match status" value="1"/>
</dbReference>
<dbReference type="InterPro" id="IPR051401">
    <property type="entry name" value="GtrA_CellWall_Glycosyl"/>
</dbReference>
<dbReference type="PANTHER" id="PTHR38459">
    <property type="entry name" value="PROPHAGE BACTOPRENOL-LINKED GLUCOSE TRANSLOCASE HOMOLOG"/>
    <property type="match status" value="1"/>
</dbReference>
<reference evidence="8 9" key="1">
    <citation type="submission" date="2014-02" db="EMBL/GenBank/DDBJ databases">
        <title>Draft genome sequence of Lysinibacillus massiliensis CCUG 49529.</title>
        <authorList>
            <person name="Zhang F."/>
            <person name="Wang G."/>
            <person name="Zhang L."/>
        </authorList>
    </citation>
    <scope>NUCLEOTIDE SEQUENCE [LARGE SCALE GENOMIC DNA]</scope>
    <source>
        <strain evidence="8 9">CCUG 49529</strain>
    </source>
</reference>
<gene>
    <name evidence="8" type="ORF">CD30_13740</name>
</gene>
<dbReference type="GO" id="GO:0005886">
    <property type="term" value="C:plasma membrane"/>
    <property type="evidence" value="ECO:0007669"/>
    <property type="project" value="TreeGrafter"/>
</dbReference>
<feature type="transmembrane region" description="Helical" evidence="6">
    <location>
        <begin position="84"/>
        <end position="103"/>
    </location>
</feature>
<sequence>MKQGKDQGTLLTRFMNKEFIRFLFVGIFNTVSTYVSYLILLPFLNYNLAYLISYLSGIIISFLLNTKYVFKVDISFKKAIKYPLVYGIQYLLNVVILNLLVGNNLINEVLAPIIVIIISVPITFFLSKYILKR</sequence>
<dbReference type="InterPro" id="IPR007267">
    <property type="entry name" value="GtrA_DPMS_TM"/>
</dbReference>
<dbReference type="eggNOG" id="COG2246">
    <property type="taxonomic scope" value="Bacteria"/>
</dbReference>
<evidence type="ECO:0000313" key="9">
    <source>
        <dbReference type="Proteomes" id="UP000030595"/>
    </source>
</evidence>
<dbReference type="GO" id="GO:0000271">
    <property type="term" value="P:polysaccharide biosynthetic process"/>
    <property type="evidence" value="ECO:0007669"/>
    <property type="project" value="InterPro"/>
</dbReference>
<evidence type="ECO:0000259" key="7">
    <source>
        <dbReference type="Pfam" id="PF04138"/>
    </source>
</evidence>
<evidence type="ECO:0000256" key="3">
    <source>
        <dbReference type="ARBA" id="ARBA00022692"/>
    </source>
</evidence>
<feature type="domain" description="GtrA/DPMS transmembrane" evidence="7">
    <location>
        <begin position="21"/>
        <end position="130"/>
    </location>
</feature>
<evidence type="ECO:0000256" key="6">
    <source>
        <dbReference type="SAM" id="Phobius"/>
    </source>
</evidence>
<keyword evidence="5 6" id="KW-0472">Membrane</keyword>
<keyword evidence="9" id="KW-1185">Reference proteome</keyword>
<evidence type="ECO:0000256" key="4">
    <source>
        <dbReference type="ARBA" id="ARBA00022989"/>
    </source>
</evidence>
<comment type="similarity">
    <text evidence="2">Belongs to the GtrA family.</text>
</comment>
<dbReference type="PANTHER" id="PTHR38459:SF1">
    <property type="entry name" value="PROPHAGE BACTOPRENOL-LINKED GLUCOSE TRANSLOCASE HOMOLOG"/>
    <property type="match status" value="1"/>
</dbReference>
<feature type="transmembrane region" description="Helical" evidence="6">
    <location>
        <begin position="20"/>
        <end position="40"/>
    </location>
</feature>
<comment type="subcellular location">
    <subcellularLocation>
        <location evidence="1">Membrane</location>
        <topology evidence="1">Multi-pass membrane protein</topology>
    </subcellularLocation>
</comment>
<feature type="transmembrane region" description="Helical" evidence="6">
    <location>
        <begin position="109"/>
        <end position="131"/>
    </location>
</feature>
<dbReference type="Proteomes" id="UP000030595">
    <property type="component" value="Unassembled WGS sequence"/>
</dbReference>
<protein>
    <recommendedName>
        <fullName evidence="7">GtrA/DPMS transmembrane domain-containing protein</fullName>
    </recommendedName>
</protein>
<keyword evidence="3 6" id="KW-0812">Transmembrane</keyword>
<accession>A0A0A3J2S7</accession>
<evidence type="ECO:0000256" key="2">
    <source>
        <dbReference type="ARBA" id="ARBA00009399"/>
    </source>
</evidence>
<comment type="caution">
    <text evidence="8">The sequence shown here is derived from an EMBL/GenBank/DDBJ whole genome shotgun (WGS) entry which is preliminary data.</text>
</comment>
<dbReference type="EMBL" id="JPVQ01000027">
    <property type="protein sequence ID" value="KGR90035.1"/>
    <property type="molecule type" value="Genomic_DNA"/>
</dbReference>
<keyword evidence="4 6" id="KW-1133">Transmembrane helix</keyword>
<organism evidence="8 9">
    <name type="scientific">Ureibacillus massiliensis 4400831 = CIP 108448 = CCUG 49529</name>
    <dbReference type="NCBI Taxonomy" id="1211035"/>
    <lineage>
        <taxon>Bacteria</taxon>
        <taxon>Bacillati</taxon>
        <taxon>Bacillota</taxon>
        <taxon>Bacilli</taxon>
        <taxon>Bacillales</taxon>
        <taxon>Caryophanaceae</taxon>
        <taxon>Ureibacillus</taxon>
    </lineage>
</organism>
<evidence type="ECO:0000313" key="8">
    <source>
        <dbReference type="EMBL" id="KGR90035.1"/>
    </source>
</evidence>
<evidence type="ECO:0000256" key="1">
    <source>
        <dbReference type="ARBA" id="ARBA00004141"/>
    </source>
</evidence>
<name>A0A0A3J2S7_9BACL</name>